<dbReference type="NCBIfam" id="TIGR00247">
    <property type="entry name" value="endolytic transglycosylase MltG"/>
    <property type="match status" value="1"/>
</dbReference>
<dbReference type="Gene3D" id="3.30.1490.480">
    <property type="entry name" value="Endolytic murein transglycosylase"/>
    <property type="match status" value="1"/>
</dbReference>
<keyword evidence="3 7" id="KW-1133">Transmembrane helix</keyword>
<keyword evidence="9" id="KW-1185">Reference proteome</keyword>
<comment type="catalytic activity">
    <reaction evidence="7">
        <text>a peptidoglycan chain = a peptidoglycan chain with N-acetyl-1,6-anhydromuramyl-[peptide] at the reducing end + a peptidoglycan chain with N-acetylglucosamine at the non-reducing end.</text>
        <dbReference type="EC" id="4.2.2.29"/>
    </reaction>
</comment>
<dbReference type="AlphaFoldDB" id="A0A0A6UHJ2"/>
<accession>A0A0A6UHJ2</accession>
<evidence type="ECO:0000256" key="7">
    <source>
        <dbReference type="HAMAP-Rule" id="MF_02065"/>
    </source>
</evidence>
<keyword evidence="1 7" id="KW-1003">Cell membrane</keyword>
<dbReference type="InterPro" id="IPR003770">
    <property type="entry name" value="MLTG-like"/>
</dbReference>
<feature type="transmembrane region" description="Helical" evidence="7">
    <location>
        <begin position="32"/>
        <end position="53"/>
    </location>
</feature>
<comment type="similarity">
    <text evidence="7">Belongs to the transglycosylase MltG family.</text>
</comment>
<evidence type="ECO:0000256" key="6">
    <source>
        <dbReference type="ARBA" id="ARBA00023316"/>
    </source>
</evidence>
<evidence type="ECO:0000256" key="1">
    <source>
        <dbReference type="ARBA" id="ARBA00022475"/>
    </source>
</evidence>
<evidence type="ECO:0000313" key="8">
    <source>
        <dbReference type="EMBL" id="KHD74901.1"/>
    </source>
</evidence>
<dbReference type="PANTHER" id="PTHR30518:SF2">
    <property type="entry name" value="ENDOLYTIC MUREIN TRANSGLYCOSYLASE"/>
    <property type="match status" value="1"/>
</dbReference>
<comment type="caution">
    <text evidence="8">The sequence shown here is derived from an EMBL/GenBank/DDBJ whole genome shotgun (WGS) entry which is preliminary data.</text>
</comment>
<dbReference type="HAMAP" id="MF_02065">
    <property type="entry name" value="MltG"/>
    <property type="match status" value="1"/>
</dbReference>
<evidence type="ECO:0000256" key="2">
    <source>
        <dbReference type="ARBA" id="ARBA00022692"/>
    </source>
</evidence>
<keyword evidence="2 7" id="KW-0812">Transmembrane</keyword>
<evidence type="ECO:0000256" key="3">
    <source>
        <dbReference type="ARBA" id="ARBA00022989"/>
    </source>
</evidence>
<name>A0A0A6UHJ2_ACTUT</name>
<comment type="subcellular location">
    <subcellularLocation>
        <location evidence="7">Cell membrane</location>
        <topology evidence="7">Single-pass membrane protein</topology>
    </subcellularLocation>
</comment>
<sequence length="394" mass="42510">MIDELDVAFEEDAESGGSRRDPRARKSRGRSAIALFLTLLLFGVLGGGVYFGYTKVKSFFVAADYEGSGSTPVQVTIIKNSSLTEIGNELVEADVVKSTKAFLNAADAEPRSKNIQSGTYVLRKQMAAKQAVAQLLDPNTRISRGVTIPEGKTARQTYDLLAKATGIPVKDFEAAAKDPEALGVPDWWFKRTDGRPVAKTIEGFLFPSTYEFDPTANAQQILRTMVDQFLTVTGQLQFADNVPRNLGGIAPFEALVVASLAQAEAGVAADLPKVARVAYNRAYKNKIPLQFDVTTNYWLQLNGKDAKHSGKLTAAEMNDPKNPYNSEIVVGLPVGPINNPGKSALTGAMKPPTASWLFFVAVDKQGRSAFASTDAEHEKNKDKACANGIPLSDC</sequence>
<protein>
    <recommendedName>
        <fullName evidence="7">Endolytic murein transglycosylase</fullName>
        <ecNumber evidence="7">4.2.2.29</ecNumber>
    </recommendedName>
    <alternativeName>
        <fullName evidence="7">Peptidoglycan lytic transglycosylase</fullName>
    </alternativeName>
    <alternativeName>
        <fullName evidence="7">Peptidoglycan polymerization terminase</fullName>
    </alternativeName>
</protein>
<keyword evidence="6 7" id="KW-0961">Cell wall biogenesis/degradation</keyword>
<feature type="site" description="Important for catalytic activity" evidence="7">
    <location>
        <position position="264"/>
    </location>
</feature>
<dbReference type="GO" id="GO:0009252">
    <property type="term" value="P:peptidoglycan biosynthetic process"/>
    <property type="evidence" value="ECO:0007669"/>
    <property type="project" value="UniProtKB-UniRule"/>
</dbReference>
<evidence type="ECO:0000256" key="5">
    <source>
        <dbReference type="ARBA" id="ARBA00023239"/>
    </source>
</evidence>
<dbReference type="GO" id="GO:0071555">
    <property type="term" value="P:cell wall organization"/>
    <property type="evidence" value="ECO:0007669"/>
    <property type="project" value="UniProtKB-KW"/>
</dbReference>
<evidence type="ECO:0000256" key="4">
    <source>
        <dbReference type="ARBA" id="ARBA00023136"/>
    </source>
</evidence>
<dbReference type="GO" id="GO:0008932">
    <property type="term" value="F:lytic endotransglycosylase activity"/>
    <property type="evidence" value="ECO:0007669"/>
    <property type="project" value="UniProtKB-UniRule"/>
</dbReference>
<dbReference type="EC" id="4.2.2.29" evidence="7"/>
<dbReference type="RefSeq" id="WP_043528516.1">
    <property type="nucleotide sequence ID" value="NZ_BAABKU010000002.1"/>
</dbReference>
<dbReference type="EMBL" id="JRTT01000034">
    <property type="protein sequence ID" value="KHD74901.1"/>
    <property type="molecule type" value="Genomic_DNA"/>
</dbReference>
<dbReference type="eggNOG" id="COG1559">
    <property type="taxonomic scope" value="Bacteria"/>
</dbReference>
<keyword evidence="4 7" id="KW-0472">Membrane</keyword>
<keyword evidence="5 7" id="KW-0456">Lyase</keyword>
<dbReference type="STRING" id="1869.MB27_25825"/>
<reference evidence="8 9" key="1">
    <citation type="submission" date="2014-10" db="EMBL/GenBank/DDBJ databases">
        <title>Draft genome sequence of Actinoplanes utahensis NRRL 12052.</title>
        <authorList>
            <person name="Velasco-Bucheli B."/>
            <person name="del Cerro C."/>
            <person name="Hormigo D."/>
            <person name="Garcia J.L."/>
            <person name="Acebal C."/>
            <person name="Arroyo M."/>
            <person name="de la Mata I."/>
        </authorList>
    </citation>
    <scope>NUCLEOTIDE SEQUENCE [LARGE SCALE GENOMIC DNA]</scope>
    <source>
        <strain evidence="8 9">NRRL 12052</strain>
    </source>
</reference>
<gene>
    <name evidence="7" type="primary">mltG</name>
    <name evidence="8" type="ORF">MB27_25825</name>
</gene>
<dbReference type="GO" id="GO:0005886">
    <property type="term" value="C:plasma membrane"/>
    <property type="evidence" value="ECO:0007669"/>
    <property type="project" value="UniProtKB-SubCell"/>
</dbReference>
<evidence type="ECO:0000313" key="9">
    <source>
        <dbReference type="Proteomes" id="UP000054537"/>
    </source>
</evidence>
<dbReference type="OrthoDB" id="9814591at2"/>
<proteinExistence type="inferred from homology"/>
<organism evidence="8 9">
    <name type="scientific">Actinoplanes utahensis</name>
    <dbReference type="NCBI Taxonomy" id="1869"/>
    <lineage>
        <taxon>Bacteria</taxon>
        <taxon>Bacillati</taxon>
        <taxon>Actinomycetota</taxon>
        <taxon>Actinomycetes</taxon>
        <taxon>Micromonosporales</taxon>
        <taxon>Micromonosporaceae</taxon>
        <taxon>Actinoplanes</taxon>
    </lineage>
</organism>
<dbReference type="Pfam" id="PF02618">
    <property type="entry name" value="YceG"/>
    <property type="match status" value="1"/>
</dbReference>
<dbReference type="PANTHER" id="PTHR30518">
    <property type="entry name" value="ENDOLYTIC MUREIN TRANSGLYCOSYLASE"/>
    <property type="match status" value="1"/>
</dbReference>
<dbReference type="Proteomes" id="UP000054537">
    <property type="component" value="Unassembled WGS sequence"/>
</dbReference>
<comment type="function">
    <text evidence="7">Functions as a peptidoglycan terminase that cleaves nascent peptidoglycan strands endolytically to terminate their elongation.</text>
</comment>